<keyword evidence="1" id="KW-0677">Repeat</keyword>
<comment type="caution">
    <text evidence="5">The sequence shown here is derived from an EMBL/GenBank/DDBJ whole genome shotgun (WGS) entry which is preliminary data.</text>
</comment>
<gene>
    <name evidence="5" type="ORF">DXX94_03740</name>
</gene>
<feature type="region of interest" description="Disordered" evidence="2">
    <location>
        <begin position="860"/>
        <end position="883"/>
    </location>
</feature>
<dbReference type="GO" id="GO:0010411">
    <property type="term" value="P:xyloglucan metabolic process"/>
    <property type="evidence" value="ECO:0007669"/>
    <property type="project" value="TreeGrafter"/>
</dbReference>
<feature type="chain" id="PRO_5017599978" description="Sortilin N-terminal domain-containing protein" evidence="3">
    <location>
        <begin position="22"/>
        <end position="1092"/>
    </location>
</feature>
<dbReference type="CDD" id="cd15482">
    <property type="entry name" value="Sialidase_non-viral"/>
    <property type="match status" value="1"/>
</dbReference>
<feature type="domain" description="Sortilin N-terminal" evidence="4">
    <location>
        <begin position="121"/>
        <end position="242"/>
    </location>
</feature>
<dbReference type="Proteomes" id="UP000256899">
    <property type="component" value="Unassembled WGS sequence"/>
</dbReference>
<dbReference type="SUPFAM" id="SSF110296">
    <property type="entry name" value="Oligoxyloglucan reducing end-specific cellobiohydrolase"/>
    <property type="match status" value="1"/>
</dbReference>
<dbReference type="SUPFAM" id="SSF50939">
    <property type="entry name" value="Sialidases"/>
    <property type="match status" value="1"/>
</dbReference>
<protein>
    <recommendedName>
        <fullName evidence="4">Sortilin N-terminal domain-containing protein</fullName>
    </recommendedName>
</protein>
<evidence type="ECO:0000256" key="2">
    <source>
        <dbReference type="SAM" id="MobiDB-lite"/>
    </source>
</evidence>
<reference evidence="6" key="1">
    <citation type="submission" date="2018-08" db="EMBL/GenBank/DDBJ databases">
        <title>Thalassotalea euphylliae genome.</title>
        <authorList>
            <person name="Summers S."/>
            <person name="Rice S.A."/>
            <person name="Freckelton M.L."/>
            <person name="Nedved B.T."/>
            <person name="Hadfield M.G."/>
        </authorList>
    </citation>
    <scope>NUCLEOTIDE SEQUENCE [LARGE SCALE GENOMIC DNA]</scope>
    <source>
        <strain evidence="6">H3</strain>
    </source>
</reference>
<dbReference type="EMBL" id="QUOT01000001">
    <property type="protein sequence ID" value="REL29885.1"/>
    <property type="molecule type" value="Genomic_DNA"/>
</dbReference>
<dbReference type="AlphaFoldDB" id="A0A3E0U0Y7"/>
<dbReference type="InterPro" id="IPR036278">
    <property type="entry name" value="Sialidase_sf"/>
</dbReference>
<evidence type="ECO:0000256" key="3">
    <source>
        <dbReference type="SAM" id="SignalP"/>
    </source>
</evidence>
<dbReference type="Gene3D" id="2.130.10.10">
    <property type="entry name" value="YVTN repeat-like/Quinoprotein amine dehydrogenase"/>
    <property type="match status" value="3"/>
</dbReference>
<evidence type="ECO:0000259" key="4">
    <source>
        <dbReference type="Pfam" id="PF15902"/>
    </source>
</evidence>
<dbReference type="PANTHER" id="PTHR43739">
    <property type="entry name" value="XYLOGLUCANASE (EUROFUNG)"/>
    <property type="match status" value="1"/>
</dbReference>
<sequence length="1092" mass="120200">MKKSLTSLFVSAALFASSSYAAIDTDLLSGIKARHIGPAATSGRISDIEAVPSNPNIIYASAASGGVWKSENAGLNWQPIFDDEEWASTGALAVHPAIPDIVWLGTGEGNVRNSTSIGGGIYKSMDGGKTWQNMGLKTTERINRIALHPTNPDIAYAAALGTLWSKNEDRGIYKTTDGGKTWQKILYVDNVTGASDIKMDPSNPNKLYASMWQFQRWPDKFESGGPGSGMYVSIDGGETWQQRTSADGLPKGELGRITFDIAESQPSTVYALVEAEKSALLRSDDGGDSWKTVNSEYNVADRPFYYSEIEVDPTNPDIIYNIATFIRRSIDGGKTFSKIDKVDCCATGNTIHIDNHSLWINPKNPEHLILGNDGGIAITQDKGDSWRFVQNLAVSQFYHIRVDDAVPYNVYGGLQDNGSWRGPAEVFHTAGIRNVHWQEVGFGDGFDTMPFPDDVTKGYVQSQGGYLNRYDLVTGEQKLIRPAAPDYETELRFNWNAGLAQDPFDANTIYYGSQFVHKSTDRGETWQVISKDLSTNNPDWQRYKESGGLTPDVTAAENHTAIITIAPSPIKQGVIWVATDDGRIHVTQDGGDTWKSVEKKARKAPKNAFVPHIQPSLHNPEEAFIVFDNHRRGDMKPYVFKASKYGSKFTNLTAKNIRGYALSVVQDHVDEDLLFLGTELGLYASTDGGDSWFKYDQNVPTVSVMDMAIQQRENDLVLGTHGRSVIVIDDYSPLRGLNEKSFNASLKLLSVGDGQQYVSSRAPSTRFWGDAAYVGDNEVYGVTINVMASGDHLVHPDEDKEKARQLAKAKKAASKDSDKKDEKPLSEKARVTVKDANGEVVRTFVTKLKQGVNRIVWGLESDGQGRMPGQEPKEDKDIKPAGPEVVPGTYTIHVKLNDNEFETTAKVLKDPRFTDVTMADMKARYALEHQAVAMYGTLTKAVHALHDSKKDIEVIKAMADKALEDFGSTEAENKAENKDELPASKLAKSADELIKKIGELDKNLRSIPKTTGIVDETYKVTSHVFMAWGYAGGRYGKPSPTAEIYLEKAKIELDKGVGKVNEFIQQDLTEFKQAYQASGLGLLSTTQPIALN</sequence>
<evidence type="ECO:0000256" key="1">
    <source>
        <dbReference type="ARBA" id="ARBA00022737"/>
    </source>
</evidence>
<dbReference type="InterPro" id="IPR015943">
    <property type="entry name" value="WD40/YVTN_repeat-like_dom_sf"/>
</dbReference>
<dbReference type="InterPro" id="IPR052025">
    <property type="entry name" value="Xyloglucanase_GH74"/>
</dbReference>
<feature type="compositionally biased region" description="Basic and acidic residues" evidence="2">
    <location>
        <begin position="813"/>
        <end position="828"/>
    </location>
</feature>
<evidence type="ECO:0000313" key="5">
    <source>
        <dbReference type="EMBL" id="REL29885.1"/>
    </source>
</evidence>
<name>A0A3E0U0Y7_9GAMM</name>
<proteinExistence type="predicted"/>
<dbReference type="PANTHER" id="PTHR43739:SF5">
    <property type="entry name" value="EXO-ALPHA-SIALIDASE"/>
    <property type="match status" value="1"/>
</dbReference>
<evidence type="ECO:0000313" key="6">
    <source>
        <dbReference type="Proteomes" id="UP000256899"/>
    </source>
</evidence>
<dbReference type="Pfam" id="PF15902">
    <property type="entry name" value="Sortilin-Vps10"/>
    <property type="match status" value="1"/>
</dbReference>
<keyword evidence="6" id="KW-1185">Reference proteome</keyword>
<feature type="region of interest" description="Disordered" evidence="2">
    <location>
        <begin position="799"/>
        <end position="828"/>
    </location>
</feature>
<dbReference type="SUPFAM" id="SSF50998">
    <property type="entry name" value="Quinoprotein alcohol dehydrogenase-like"/>
    <property type="match status" value="1"/>
</dbReference>
<keyword evidence="3" id="KW-0732">Signal</keyword>
<dbReference type="InterPro" id="IPR031778">
    <property type="entry name" value="Sortilin_N"/>
</dbReference>
<dbReference type="InterPro" id="IPR011047">
    <property type="entry name" value="Quinoprotein_ADH-like_sf"/>
</dbReference>
<organism evidence="5 6">
    <name type="scientific">Thalassotalea euphylliae</name>
    <dbReference type="NCBI Taxonomy" id="1655234"/>
    <lineage>
        <taxon>Bacteria</taxon>
        <taxon>Pseudomonadati</taxon>
        <taxon>Pseudomonadota</taxon>
        <taxon>Gammaproteobacteria</taxon>
        <taxon>Alteromonadales</taxon>
        <taxon>Colwelliaceae</taxon>
        <taxon>Thalassotalea</taxon>
    </lineage>
</organism>
<feature type="signal peptide" evidence="3">
    <location>
        <begin position="1"/>
        <end position="21"/>
    </location>
</feature>
<dbReference type="RefSeq" id="WP_116013942.1">
    <property type="nucleotide sequence ID" value="NZ_QUOT01000001.1"/>
</dbReference>
<accession>A0A3E0U0Y7</accession>